<dbReference type="InterPro" id="IPR014731">
    <property type="entry name" value="ETF_asu_C"/>
</dbReference>
<protein>
    <submittedName>
        <fullName evidence="2">Electron transfer flavoprotein subunit alpha</fullName>
    </submittedName>
</protein>
<accession>A0ABU2EAQ2</accession>
<dbReference type="SUPFAM" id="SSF52467">
    <property type="entry name" value="DHS-like NAD/FAD-binding domain"/>
    <property type="match status" value="1"/>
</dbReference>
<feature type="domain" description="Electron transfer flavoprotein alpha subunit C-terminal" evidence="1">
    <location>
        <begin position="12"/>
        <end position="51"/>
    </location>
</feature>
<keyword evidence="3" id="KW-1185">Reference proteome</keyword>
<dbReference type="InterPro" id="IPR029035">
    <property type="entry name" value="DHS-like_NAD/FAD-binding_dom"/>
</dbReference>
<dbReference type="Gene3D" id="3.40.50.1220">
    <property type="entry name" value="TPP-binding domain"/>
    <property type="match status" value="1"/>
</dbReference>
<organism evidence="2 3">
    <name type="scientific">Burkholderia pseudomultivorans</name>
    <dbReference type="NCBI Taxonomy" id="1207504"/>
    <lineage>
        <taxon>Bacteria</taxon>
        <taxon>Pseudomonadati</taxon>
        <taxon>Pseudomonadota</taxon>
        <taxon>Betaproteobacteria</taxon>
        <taxon>Burkholderiales</taxon>
        <taxon>Burkholderiaceae</taxon>
        <taxon>Burkholderia</taxon>
        <taxon>Burkholderia cepacia complex</taxon>
    </lineage>
</organism>
<dbReference type="Pfam" id="PF00766">
    <property type="entry name" value="ETF_alpha"/>
    <property type="match status" value="1"/>
</dbReference>
<comment type="caution">
    <text evidence="2">The sequence shown here is derived from an EMBL/GenBank/DDBJ whole genome shotgun (WGS) entry which is preliminary data.</text>
</comment>
<dbReference type="PANTHER" id="PTHR43153:SF1">
    <property type="entry name" value="ELECTRON TRANSFER FLAVOPROTEIN SUBUNIT ALPHA, MITOCHONDRIAL"/>
    <property type="match status" value="1"/>
</dbReference>
<dbReference type="PANTHER" id="PTHR43153">
    <property type="entry name" value="ELECTRON TRANSFER FLAVOPROTEIN ALPHA"/>
    <property type="match status" value="1"/>
</dbReference>
<sequence>MIAGSMADKLGAVVDAGFVPNDYRGDQAGKIFEPLLYMAVGISESIQHLAG</sequence>
<reference evidence="2 3" key="1">
    <citation type="submission" date="2019-06" db="EMBL/GenBank/DDBJ databases">
        <title>Evolution of Burkholderia multivorans in the lungs of Cystic Fibrosis patients.</title>
        <authorList>
            <person name="Moreira L.M."/>
        </authorList>
    </citation>
    <scope>NUCLEOTIDE SEQUENCE [LARGE SCALE GENOMIC DNA]</scope>
    <source>
        <strain evidence="2 3">VC13239</strain>
    </source>
</reference>
<dbReference type="Proteomes" id="UP001248067">
    <property type="component" value="Unassembled WGS sequence"/>
</dbReference>
<dbReference type="EMBL" id="VJSY01000045">
    <property type="protein sequence ID" value="MDR8756664.1"/>
    <property type="molecule type" value="Genomic_DNA"/>
</dbReference>
<evidence type="ECO:0000313" key="3">
    <source>
        <dbReference type="Proteomes" id="UP001248067"/>
    </source>
</evidence>
<evidence type="ECO:0000313" key="2">
    <source>
        <dbReference type="EMBL" id="MDR8756664.1"/>
    </source>
</evidence>
<evidence type="ECO:0000259" key="1">
    <source>
        <dbReference type="Pfam" id="PF00766"/>
    </source>
</evidence>
<proteinExistence type="predicted"/>
<dbReference type="InterPro" id="IPR001308">
    <property type="entry name" value="ETF_a/FixB"/>
</dbReference>
<name>A0ABU2EAQ2_9BURK</name>
<gene>
    <name evidence="2" type="primary">etfA_5</name>
    <name evidence="2" type="ORF">FEQ00_05102</name>
</gene>